<name>A0A8I6RWP6_CIMLE</name>
<dbReference type="GO" id="GO:0000049">
    <property type="term" value="F:tRNA binding"/>
    <property type="evidence" value="ECO:0007669"/>
    <property type="project" value="TreeGrafter"/>
</dbReference>
<feature type="domain" description="ELP1 TPR" evidence="8">
    <location>
        <begin position="843"/>
        <end position="1004"/>
    </location>
</feature>
<evidence type="ECO:0000256" key="4">
    <source>
        <dbReference type="ARBA" id="ARBA00022694"/>
    </source>
</evidence>
<evidence type="ECO:0000256" key="3">
    <source>
        <dbReference type="ARBA" id="ARBA00022490"/>
    </source>
</evidence>
<dbReference type="OrthoDB" id="40048at2759"/>
<keyword evidence="5" id="KW-0539">Nucleus</keyword>
<reference evidence="11" key="1">
    <citation type="submission" date="2022-01" db="UniProtKB">
        <authorList>
            <consortium name="EnsemblMetazoa"/>
        </authorList>
    </citation>
    <scope>IDENTIFICATION</scope>
</reference>
<keyword evidence="12" id="KW-1185">Reference proteome</keyword>
<dbReference type="Pfam" id="PF23936">
    <property type="entry name" value="HB_ELP1"/>
    <property type="match status" value="1"/>
</dbReference>
<dbReference type="GO" id="GO:0005829">
    <property type="term" value="C:cytosol"/>
    <property type="evidence" value="ECO:0007669"/>
    <property type="project" value="TreeGrafter"/>
</dbReference>
<organism evidence="11 12">
    <name type="scientific">Cimex lectularius</name>
    <name type="common">Bed bug</name>
    <name type="synonym">Acanthia lectularia</name>
    <dbReference type="NCBI Taxonomy" id="79782"/>
    <lineage>
        <taxon>Eukaryota</taxon>
        <taxon>Metazoa</taxon>
        <taxon>Ecdysozoa</taxon>
        <taxon>Arthropoda</taxon>
        <taxon>Hexapoda</taxon>
        <taxon>Insecta</taxon>
        <taxon>Pterygota</taxon>
        <taxon>Neoptera</taxon>
        <taxon>Paraneoptera</taxon>
        <taxon>Hemiptera</taxon>
        <taxon>Heteroptera</taxon>
        <taxon>Panheteroptera</taxon>
        <taxon>Cimicomorpha</taxon>
        <taxon>Cimicidae</taxon>
        <taxon>Cimex</taxon>
    </lineage>
</organism>
<dbReference type="InterPro" id="IPR056169">
    <property type="entry name" value="HB_ELP1"/>
</dbReference>
<evidence type="ECO:0000313" key="11">
    <source>
        <dbReference type="EnsemblMetazoa" id="XP_014253045.1"/>
    </source>
</evidence>
<evidence type="ECO:0000256" key="1">
    <source>
        <dbReference type="ARBA" id="ARBA00005043"/>
    </source>
</evidence>
<dbReference type="UniPathway" id="UPA00988"/>
<dbReference type="PANTHER" id="PTHR12747:SF0">
    <property type="entry name" value="ELONGATOR COMPLEX PROTEIN 1"/>
    <property type="match status" value="1"/>
</dbReference>
<feature type="domain" description="ELP1 N-terminal second beta-propeller" evidence="7">
    <location>
        <begin position="383"/>
        <end position="632"/>
    </location>
</feature>
<dbReference type="GO" id="GO:0033588">
    <property type="term" value="C:elongator holoenzyme complex"/>
    <property type="evidence" value="ECO:0007669"/>
    <property type="project" value="InterPro"/>
</dbReference>
<accession>A0A8I6RWP6</accession>
<evidence type="ECO:0000259" key="8">
    <source>
        <dbReference type="Pfam" id="PF23878"/>
    </source>
</evidence>
<comment type="function">
    <text evidence="5">Component of the elongator complex which is required for multiple tRNA modifications, including mcm5U (5-methoxycarbonylmethyl uridine), mcm5s2U (5-methoxycarbonylmethyl-2-thiouridine), and ncm5U (5-carbamoylmethyl uridine). The elongator complex catalyzes formation of carboxymethyluridine in the wobble base at position 34 in tRNAs.</text>
</comment>
<evidence type="ECO:0000259" key="10">
    <source>
        <dbReference type="Pfam" id="PF23936"/>
    </source>
</evidence>
<dbReference type="InterPro" id="IPR056167">
    <property type="entry name" value="A-sol_ELP1"/>
</dbReference>
<feature type="domain" description="ELP1 three-helical bundle" evidence="10">
    <location>
        <begin position="1021"/>
        <end position="1163"/>
    </location>
</feature>
<dbReference type="KEGG" id="clec:106668630"/>
<dbReference type="OMA" id="WRESLYC"/>
<protein>
    <recommendedName>
        <fullName evidence="5">Elongator complex protein 1</fullName>
    </recommendedName>
</protein>
<evidence type="ECO:0000256" key="5">
    <source>
        <dbReference type="PIRNR" id="PIRNR017233"/>
    </source>
</evidence>
<dbReference type="EnsemblMetazoa" id="XM_014397559.2">
    <property type="protein sequence ID" value="XP_014253045.1"/>
    <property type="gene ID" value="LOC106668630"/>
</dbReference>
<keyword evidence="4" id="KW-0819">tRNA processing</keyword>
<dbReference type="AlphaFoldDB" id="A0A8I6RWP6"/>
<dbReference type="Pfam" id="PF04762">
    <property type="entry name" value="Beta-prop_ELP1_1st"/>
    <property type="match status" value="1"/>
</dbReference>
<evidence type="ECO:0000313" key="12">
    <source>
        <dbReference type="Proteomes" id="UP000494040"/>
    </source>
</evidence>
<dbReference type="GeneID" id="106668630"/>
<evidence type="ECO:0000259" key="7">
    <source>
        <dbReference type="Pfam" id="PF23797"/>
    </source>
</evidence>
<dbReference type="InterPro" id="IPR056166">
    <property type="entry name" value="TPR_ELP1"/>
</dbReference>
<dbReference type="PANTHER" id="PTHR12747">
    <property type="entry name" value="ELONGATOR COMPLEX PROTEIN 1"/>
    <property type="match status" value="1"/>
</dbReference>
<dbReference type="Pfam" id="PF23797">
    <property type="entry name" value="Beta-prop_ELP1_2nd"/>
    <property type="match status" value="1"/>
</dbReference>
<dbReference type="InterPro" id="IPR056165">
    <property type="entry name" value="Beta-prop_ELP1_2nd"/>
</dbReference>
<dbReference type="Pfam" id="PF23878">
    <property type="entry name" value="TPR_ELP1"/>
    <property type="match status" value="1"/>
</dbReference>
<dbReference type="Proteomes" id="UP000494040">
    <property type="component" value="Unassembled WGS sequence"/>
</dbReference>
<dbReference type="CTD" id="8518"/>
<dbReference type="GO" id="GO:0002926">
    <property type="term" value="P:tRNA wobble base 5-methoxycarbonylmethyl-2-thiouridinylation"/>
    <property type="evidence" value="ECO:0007669"/>
    <property type="project" value="TreeGrafter"/>
</dbReference>
<comment type="pathway">
    <text evidence="1">tRNA modification; 5-methoxycarbonylmethyl-2-thiouridine-tRNA biosynthesis.</text>
</comment>
<comment type="subcellular location">
    <subcellularLocation>
        <location evidence="5">Cytoplasm</location>
    </subcellularLocation>
    <subcellularLocation>
        <location evidence="5">Nucleus</location>
    </subcellularLocation>
</comment>
<dbReference type="Pfam" id="PF23925">
    <property type="entry name" value="A-sol_ELP1"/>
    <property type="match status" value="1"/>
</dbReference>
<evidence type="ECO:0000256" key="2">
    <source>
        <dbReference type="ARBA" id="ARBA00006086"/>
    </source>
</evidence>
<feature type="domain" description="ELP1 first N-terminal beta-propeller" evidence="6">
    <location>
        <begin position="1"/>
        <end position="344"/>
    </location>
</feature>
<dbReference type="RefSeq" id="XP_014253045.1">
    <property type="nucleotide sequence ID" value="XM_014397559.2"/>
</dbReference>
<dbReference type="GO" id="GO:0005634">
    <property type="term" value="C:nucleus"/>
    <property type="evidence" value="ECO:0007669"/>
    <property type="project" value="UniProtKB-SubCell"/>
</dbReference>
<dbReference type="InterPro" id="IPR036322">
    <property type="entry name" value="WD40_repeat_dom_sf"/>
</dbReference>
<dbReference type="InterPro" id="IPR006849">
    <property type="entry name" value="Elp1"/>
</dbReference>
<proteinExistence type="inferred from homology"/>
<feature type="domain" description="ELP1 alpha-solenoid" evidence="9">
    <location>
        <begin position="654"/>
        <end position="836"/>
    </location>
</feature>
<comment type="similarity">
    <text evidence="2 5">Belongs to the ELP1/IKA1 family.</text>
</comment>
<evidence type="ECO:0000259" key="6">
    <source>
        <dbReference type="Pfam" id="PF04762"/>
    </source>
</evidence>
<sequence length="1205" mass="138188">MKNLRLFLNVSRRIEEFGEGDLKIIGTSIRAEGPESLFIFHRNRLYSLILPNLELQDVKNDFTLLHLSGKESDVVGSIYNEIFGEIHLVYASGVVLTLMIQDGEVLSENANFIVEGITCVKWSPNLEQAAVLVKTDRLLIINSSFEVLNSVDLQSLDEGERKSVSVGWGKKETQFKGSAGKKEIKEETVEQSEIKNDLSTSITWRGDSDLFAVNYWCNSFNKRRIKIFDKEGNLQSIGEDLPGLETPMCWRPLGNLIAFCQRFMNRYVIGFMEKNGLKHGDFNLSKDVQVISIDWNVASNIILVVTVTKKSDYLLSLWTTGNYHWYLKQSFKFSQKPILVSWDEQKETRLFVVTDDKIFHVLEFTWVVDHSTYKQPESSYISVIDDDKLLLTPFNTAIIPPPMCCWSLNCDSSINQILYCPDFKQGCDNWFLCAVCSNNKICFFEIVDGNPSLSKIFDMPFDNNKLDNKSILGIWEWLTNNMLVCCNTNSKTGFSDIAFIKVEADGLFLKEIVRLEKMIIAVIRKDDQALLQTVDNEFIKCNIEFNDNLPIISLPEQVSSTVIVDNFIYALSNTKHLYVNEKQIAANITSFFVKKPYILATTTHHTLLILKTLDETCEEVSLRKLERGSKIILVTGNSVVMQHPRGNLETIQPRALTILAIGSLLDKQCYNDAVHLLRKQRITFDLCVDHDPEMFLENVDKFVDQVDQQWITLMVTELSEKDVTKGVYSAYYIRDSHVTLTDKIDIVCNAILEALSRQNDNKNSLAKLSCLVKLKKIGKAIELANDPSSLQHLLFLVDVESLYKEALGTYNLNAALKIAEKSQMDPKEYVPYLNSLKDLEINYMKYTIDRTLKRPKSALNHISKCGEEKMDECYILIKEYNLYSQALELFKNDVQRYVLVASMFGESLYKKRHFEEAGIMFARANKLEKAIEAFTKSGNWRQCIILSRQCNFSDDDVRRLGESLYNGLISSEEYREAGNVALECLHDVEKCIDAFLLGKYWQEAIFEVLKHNKIKLIDVIKQNVLDNGVFILDDFSTKHNTIKKYVDRLEIVRKEKANKPRFHDFDEMSDTSSSVSSFRTNPSFVSRSSKMTRKMSRKLWSLKEGNPREEEALIATLGELIPNMEKNAADVQNICTTLVFFKEDVVAKNLQAAAKKFLQNIKEVKKIIWPKDPNEDEVSTLDQKLKYPPENKVPKEWELESIKDI</sequence>
<dbReference type="InterPro" id="IPR056164">
    <property type="entry name" value="Beta-prop_ELP1_1st"/>
</dbReference>
<evidence type="ECO:0000259" key="9">
    <source>
        <dbReference type="Pfam" id="PF23925"/>
    </source>
</evidence>
<dbReference type="SUPFAM" id="SSF50978">
    <property type="entry name" value="WD40 repeat-like"/>
    <property type="match status" value="1"/>
</dbReference>
<keyword evidence="3 5" id="KW-0963">Cytoplasm</keyword>
<dbReference type="PIRSF" id="PIRSF017233">
    <property type="entry name" value="IKAP"/>
    <property type="match status" value="1"/>
</dbReference>